<dbReference type="InterPro" id="IPR036907">
    <property type="entry name" value="5'-Nucleotdase_C_sf"/>
</dbReference>
<gene>
    <name evidence="2" type="ORF">RHP49_12395</name>
</gene>
<proteinExistence type="predicted"/>
<accession>A0ABY9Y0D2</accession>
<dbReference type="PANTHER" id="PTHR11575">
    <property type="entry name" value="5'-NUCLEOTIDASE-RELATED"/>
    <property type="match status" value="1"/>
</dbReference>
<keyword evidence="3" id="KW-1185">Reference proteome</keyword>
<dbReference type="Proteomes" id="UP001303407">
    <property type="component" value="Chromosome"/>
</dbReference>
<dbReference type="InterPro" id="IPR006179">
    <property type="entry name" value="5_nucleotidase/apyrase"/>
</dbReference>
<evidence type="ECO:0000313" key="3">
    <source>
        <dbReference type="Proteomes" id="UP001303407"/>
    </source>
</evidence>
<dbReference type="EMBL" id="CP134536">
    <property type="protein sequence ID" value="WNH11697.1"/>
    <property type="molecule type" value="Genomic_DNA"/>
</dbReference>
<dbReference type="PRINTS" id="PR01607">
    <property type="entry name" value="APYRASEFAMLY"/>
</dbReference>
<keyword evidence="2" id="KW-0378">Hydrolase</keyword>
<dbReference type="PANTHER" id="PTHR11575:SF24">
    <property type="entry name" value="5'-NUCLEOTIDASE"/>
    <property type="match status" value="1"/>
</dbReference>
<reference evidence="2 3" key="1">
    <citation type="submission" date="2023-09" db="EMBL/GenBank/DDBJ databases">
        <title>Thalassobella suaedae gen. nov., sp. nov., a marine bacterium of the family Flavobacteriaceae isolated from a halophyte Suaeda japonica.</title>
        <authorList>
            <person name="Lee S.Y."/>
            <person name="Hwang C.Y."/>
        </authorList>
    </citation>
    <scope>NUCLEOTIDE SEQUENCE [LARGE SCALE GENOMIC DNA]</scope>
    <source>
        <strain evidence="2 3">HL-DH10</strain>
    </source>
</reference>
<name>A0ABY9Y0D2_9FLAO</name>
<dbReference type="Gene3D" id="3.90.780.10">
    <property type="entry name" value="5'-Nucleotidase, C-terminal domain"/>
    <property type="match status" value="1"/>
</dbReference>
<evidence type="ECO:0000259" key="1">
    <source>
        <dbReference type="Pfam" id="PF02872"/>
    </source>
</evidence>
<dbReference type="InterPro" id="IPR008334">
    <property type="entry name" value="5'-Nucleotdase_C"/>
</dbReference>
<dbReference type="SUPFAM" id="SSF55816">
    <property type="entry name" value="5'-nucleotidase (syn. UDP-sugar hydrolase), C-terminal domain"/>
    <property type="match status" value="1"/>
</dbReference>
<organism evidence="2 3">
    <name type="scientific">Thalassobellus suaedae</name>
    <dbReference type="NCBI Taxonomy" id="3074124"/>
    <lineage>
        <taxon>Bacteria</taxon>
        <taxon>Pseudomonadati</taxon>
        <taxon>Bacteroidota</taxon>
        <taxon>Flavobacteriia</taxon>
        <taxon>Flavobacteriales</taxon>
        <taxon>Flavobacteriaceae</taxon>
        <taxon>Thalassobellus</taxon>
    </lineage>
</organism>
<dbReference type="EC" id="3.1.3.5" evidence="2"/>
<dbReference type="GO" id="GO:0008253">
    <property type="term" value="F:5'-nucleotidase activity"/>
    <property type="evidence" value="ECO:0007669"/>
    <property type="project" value="UniProtKB-EC"/>
</dbReference>
<evidence type="ECO:0000313" key="2">
    <source>
        <dbReference type="EMBL" id="WNH11697.1"/>
    </source>
</evidence>
<sequence length="253" mass="29319">MRFTHLFFLLNILFFFSCKQEPFHLKTIEGKQIPVTDSLSLNSEIEDFIKPYREHVQKKLDSVLAYSKEDYSKTDSEFNTAIGNFMADAIFNEANPIFKMRTGHNIDMVILNYGSIRSSISKGNITFKTAYRLMPFENSIVVVALKGSQIKNLVSYLIKSKEAHPISKLKLSIDENFNLIDYTINGRKVETDKVYYVASNDYLYNGGDDMTFFKPNDSLYILNYKVRNALIDNFIKIDTLKTIRDDRFIQITN</sequence>
<dbReference type="Pfam" id="PF02872">
    <property type="entry name" value="5_nucleotid_C"/>
    <property type="match status" value="1"/>
</dbReference>
<dbReference type="RefSeq" id="WP_415861676.1">
    <property type="nucleotide sequence ID" value="NZ_CP134536.1"/>
</dbReference>
<dbReference type="PROSITE" id="PS51257">
    <property type="entry name" value="PROKAR_LIPOPROTEIN"/>
    <property type="match status" value="1"/>
</dbReference>
<protein>
    <submittedName>
        <fullName evidence="2">5'-nucleotidase</fullName>
        <ecNumber evidence="2">3.1.3.5</ecNumber>
    </submittedName>
</protein>
<feature type="domain" description="5'-Nucleotidase C-terminal" evidence="1">
    <location>
        <begin position="75"/>
        <end position="214"/>
    </location>
</feature>